<dbReference type="Pfam" id="PF00226">
    <property type="entry name" value="DnaJ"/>
    <property type="match status" value="1"/>
</dbReference>
<dbReference type="EMBL" id="LSRX01000658">
    <property type="protein sequence ID" value="OLP91586.1"/>
    <property type="molecule type" value="Genomic_DNA"/>
</dbReference>
<dbReference type="InterPro" id="IPR001623">
    <property type="entry name" value="DnaJ_domain"/>
</dbReference>
<dbReference type="InterPro" id="IPR052243">
    <property type="entry name" value="Mito_inner_membrane_organizer"/>
</dbReference>
<reference evidence="4 5" key="1">
    <citation type="submission" date="2016-02" db="EMBL/GenBank/DDBJ databases">
        <title>Genome analysis of coral dinoflagellate symbionts highlights evolutionary adaptations to a symbiotic lifestyle.</title>
        <authorList>
            <person name="Aranda M."/>
            <person name="Li Y."/>
            <person name="Liew Y.J."/>
            <person name="Baumgarten S."/>
            <person name="Simakov O."/>
            <person name="Wilson M."/>
            <person name="Piel J."/>
            <person name="Ashoor H."/>
            <person name="Bougouffa S."/>
            <person name="Bajic V.B."/>
            <person name="Ryu T."/>
            <person name="Ravasi T."/>
            <person name="Bayer T."/>
            <person name="Micklem G."/>
            <person name="Kim H."/>
            <person name="Bhak J."/>
            <person name="Lajeunesse T.C."/>
            <person name="Voolstra C.R."/>
        </authorList>
    </citation>
    <scope>NUCLEOTIDE SEQUENCE [LARGE SCALE GENOMIC DNA]</scope>
    <source>
        <strain evidence="4 5">CCMP2467</strain>
    </source>
</reference>
<dbReference type="InterPro" id="IPR036869">
    <property type="entry name" value="J_dom_sf"/>
</dbReference>
<dbReference type="InterPro" id="IPR024586">
    <property type="entry name" value="DnaJ-like_C11_C"/>
</dbReference>
<sequence length="718" mass="81630">MAPCNDAQLLPHVRNSYYAIMAIPWDASEEEIRRKYHSLMREFHPDKGGRRIGGAAAAEHFHEVQSAYRCLSHPTRRLQYDLRTFGRSSIAVGSEGEELLMRCKEQAEIDLRNMQVQLRGILQKERKVKGLIVTQALYGNLQLREEILHEALVGERPIRGEDLAGPWIDVTTALQCLVEEHRIVLHGGITASKVIQVKEMMITSSKVTTKVPPSCDGRSSWFAYEDVIDDWCDITELAAISEDQRQALTSLMAHRNRVLADYRLNELPEEPPEAFLRARNRRKEEFASREATHRDRYPRRIALPLLGHEVSRASPQYQHMLGKLNKDVELYTLHVKQYRMRDDKRPDFQNLSCLQHLSANASASHEEIKCGQKAYLALSSFMAPLSSCGLRPVTALTSVDAPETLGAFRQWTEENNCVPNGIVGVQAFLNDQFMAYYKFHGVSPYPCGPRTLWPNRAQTAVHLYKRTFSIIAKALADEGYAEKVVVCQAVSQEGGWSKKLAACGYAPFEIATGRRPPDLFHVETSSPERLPANPAEEDRTTLDLQRVALRAHQEVRQSLDLRKDLARRVMPSDGSYKKGDRMLVWHKDESTKKSEGIWIRGNVVSQEGAMVLVEIHRAALRVNQSKVRRDHEPWHDVAIPLKSDDDPRSSPQGSLDRLESLADGYDSSTLFDMRADNWSMIVFWNETKGYDDLQGEMPVDDEDMPPPQSPNRILMMIR</sequence>
<proteinExistence type="predicted"/>
<dbReference type="Proteomes" id="UP000186817">
    <property type="component" value="Unassembled WGS sequence"/>
</dbReference>
<name>A0A1Q9D8W4_SYMMI</name>
<keyword evidence="5" id="KW-1185">Reference proteome</keyword>
<gene>
    <name evidence="4" type="primary">dnaJ</name>
    <name evidence="4" type="ORF">AK812_SmicGene26708</name>
</gene>
<accession>A0A1Q9D8W4</accession>
<dbReference type="OrthoDB" id="10250354at2759"/>
<dbReference type="PANTHER" id="PTHR44157">
    <property type="entry name" value="DNAJ HOMOLOG SUBFAMILY C MEMBER 11"/>
    <property type="match status" value="1"/>
</dbReference>
<dbReference type="SMART" id="SM00271">
    <property type="entry name" value="DnaJ"/>
    <property type="match status" value="1"/>
</dbReference>
<organism evidence="4 5">
    <name type="scientific">Symbiodinium microadriaticum</name>
    <name type="common">Dinoflagellate</name>
    <name type="synonym">Zooxanthella microadriatica</name>
    <dbReference type="NCBI Taxonomy" id="2951"/>
    <lineage>
        <taxon>Eukaryota</taxon>
        <taxon>Sar</taxon>
        <taxon>Alveolata</taxon>
        <taxon>Dinophyceae</taxon>
        <taxon>Suessiales</taxon>
        <taxon>Symbiodiniaceae</taxon>
        <taxon>Symbiodinium</taxon>
    </lineage>
</organism>
<feature type="region of interest" description="Disordered" evidence="2">
    <location>
        <begin position="631"/>
        <end position="655"/>
    </location>
</feature>
<feature type="domain" description="J" evidence="3">
    <location>
        <begin position="16"/>
        <end position="84"/>
    </location>
</feature>
<dbReference type="Pfam" id="PF11875">
    <property type="entry name" value="DnaJ-like_C11_C"/>
    <property type="match status" value="1"/>
</dbReference>
<dbReference type="GO" id="GO:0042407">
    <property type="term" value="P:cristae formation"/>
    <property type="evidence" value="ECO:0007669"/>
    <property type="project" value="TreeGrafter"/>
</dbReference>
<dbReference type="Gene3D" id="1.10.287.110">
    <property type="entry name" value="DnaJ domain"/>
    <property type="match status" value="1"/>
</dbReference>
<dbReference type="GO" id="GO:0005739">
    <property type="term" value="C:mitochondrion"/>
    <property type="evidence" value="ECO:0007669"/>
    <property type="project" value="GOC"/>
</dbReference>
<evidence type="ECO:0000313" key="4">
    <source>
        <dbReference type="EMBL" id="OLP91586.1"/>
    </source>
</evidence>
<evidence type="ECO:0000313" key="5">
    <source>
        <dbReference type="Proteomes" id="UP000186817"/>
    </source>
</evidence>
<dbReference type="PRINTS" id="PR00625">
    <property type="entry name" value="JDOMAIN"/>
</dbReference>
<dbReference type="CDD" id="cd06257">
    <property type="entry name" value="DnaJ"/>
    <property type="match status" value="1"/>
</dbReference>
<dbReference type="PANTHER" id="PTHR44157:SF1">
    <property type="entry name" value="DNAJ HOMOLOG SUBFAMILY C MEMBER 11"/>
    <property type="match status" value="1"/>
</dbReference>
<dbReference type="PROSITE" id="PS50076">
    <property type="entry name" value="DNAJ_2"/>
    <property type="match status" value="1"/>
</dbReference>
<dbReference type="AlphaFoldDB" id="A0A1Q9D8W4"/>
<dbReference type="SUPFAM" id="SSF46565">
    <property type="entry name" value="Chaperone J-domain"/>
    <property type="match status" value="1"/>
</dbReference>
<keyword evidence="1" id="KW-0143">Chaperone</keyword>
<protein>
    <submittedName>
        <fullName evidence="4">Chaperone protein DnaJ</fullName>
    </submittedName>
</protein>
<evidence type="ECO:0000259" key="3">
    <source>
        <dbReference type="PROSITE" id="PS50076"/>
    </source>
</evidence>
<comment type="caution">
    <text evidence="4">The sequence shown here is derived from an EMBL/GenBank/DDBJ whole genome shotgun (WGS) entry which is preliminary data.</text>
</comment>
<evidence type="ECO:0000256" key="1">
    <source>
        <dbReference type="ARBA" id="ARBA00023186"/>
    </source>
</evidence>
<evidence type="ECO:0000256" key="2">
    <source>
        <dbReference type="SAM" id="MobiDB-lite"/>
    </source>
</evidence>